<protein>
    <submittedName>
        <fullName evidence="1">Uncharacterized protein</fullName>
    </submittedName>
</protein>
<evidence type="ECO:0000313" key="2">
    <source>
        <dbReference type="Proteomes" id="UP001148737"/>
    </source>
</evidence>
<gene>
    <name evidence="1" type="ORF">NLG97_g10477</name>
</gene>
<proteinExistence type="predicted"/>
<organism evidence="1 2">
    <name type="scientific">Lecanicillium saksenae</name>
    <dbReference type="NCBI Taxonomy" id="468837"/>
    <lineage>
        <taxon>Eukaryota</taxon>
        <taxon>Fungi</taxon>
        <taxon>Dikarya</taxon>
        <taxon>Ascomycota</taxon>
        <taxon>Pezizomycotina</taxon>
        <taxon>Sordariomycetes</taxon>
        <taxon>Hypocreomycetidae</taxon>
        <taxon>Hypocreales</taxon>
        <taxon>Cordycipitaceae</taxon>
        <taxon>Lecanicillium</taxon>
    </lineage>
</organism>
<keyword evidence="2" id="KW-1185">Reference proteome</keyword>
<comment type="caution">
    <text evidence="1">The sequence shown here is derived from an EMBL/GenBank/DDBJ whole genome shotgun (WGS) entry which is preliminary data.</text>
</comment>
<evidence type="ECO:0000313" key="1">
    <source>
        <dbReference type="EMBL" id="KAJ3473169.1"/>
    </source>
</evidence>
<accession>A0ACC1QEW9</accession>
<dbReference type="Proteomes" id="UP001148737">
    <property type="component" value="Unassembled WGS sequence"/>
</dbReference>
<reference evidence="1" key="1">
    <citation type="submission" date="2022-07" db="EMBL/GenBank/DDBJ databases">
        <title>Genome Sequence of Lecanicillium saksenae.</title>
        <authorList>
            <person name="Buettner E."/>
        </authorList>
    </citation>
    <scope>NUCLEOTIDE SEQUENCE</scope>
    <source>
        <strain evidence="1">VT-O1</strain>
    </source>
</reference>
<dbReference type="EMBL" id="JANAKD010002636">
    <property type="protein sequence ID" value="KAJ3473169.1"/>
    <property type="molecule type" value="Genomic_DNA"/>
</dbReference>
<name>A0ACC1QEW9_9HYPO</name>
<sequence>MVGLVTVMAIFHEAGNGANFALVPHVHPAANGVVSGVTGAGGNLGGVVFAIVFRFMDGGKGYAKAFWVIGVMHIALNLAVCWIPPLPKGQVGGRSFYDTARIDNFWRSFEYVNWRLQYNMQRVSDAITKLWIVSASPYA</sequence>